<feature type="region of interest" description="Disordered" evidence="4">
    <location>
        <begin position="60"/>
        <end position="92"/>
    </location>
</feature>
<evidence type="ECO:0000259" key="5">
    <source>
        <dbReference type="PROSITE" id="PS51192"/>
    </source>
</evidence>
<accession>A0A0N4ZFL3</accession>
<feature type="region of interest" description="Disordered" evidence="4">
    <location>
        <begin position="1"/>
        <end position="34"/>
    </location>
</feature>
<dbReference type="GO" id="GO:0008094">
    <property type="term" value="F:ATP-dependent activity, acting on DNA"/>
    <property type="evidence" value="ECO:0007669"/>
    <property type="project" value="TreeGrafter"/>
</dbReference>
<dbReference type="SMART" id="SM00487">
    <property type="entry name" value="DEXDc"/>
    <property type="match status" value="1"/>
</dbReference>
<dbReference type="PANTHER" id="PTHR45626">
    <property type="entry name" value="TRANSCRIPTION TERMINATION FACTOR 2-RELATED"/>
    <property type="match status" value="1"/>
</dbReference>
<evidence type="ECO:0000313" key="7">
    <source>
        <dbReference type="Proteomes" id="UP000038045"/>
    </source>
</evidence>
<protein>
    <submittedName>
        <fullName evidence="8">Helicase ATP-binding domain-containing protein</fullName>
    </submittedName>
</protein>
<keyword evidence="3" id="KW-0067">ATP-binding</keyword>
<dbReference type="GO" id="GO:0005524">
    <property type="term" value="F:ATP binding"/>
    <property type="evidence" value="ECO:0007669"/>
    <property type="project" value="UniProtKB-KW"/>
</dbReference>
<evidence type="ECO:0000256" key="1">
    <source>
        <dbReference type="ARBA" id="ARBA00022741"/>
    </source>
</evidence>
<feature type="domain" description="Helicase C-terminal" evidence="6">
    <location>
        <begin position="602"/>
        <end position="754"/>
    </location>
</feature>
<feature type="compositionally biased region" description="Basic residues" evidence="4">
    <location>
        <begin position="1"/>
        <end position="11"/>
    </location>
</feature>
<dbReference type="Proteomes" id="UP000038045">
    <property type="component" value="Unplaced"/>
</dbReference>
<feature type="compositionally biased region" description="Basic and acidic residues" evidence="4">
    <location>
        <begin position="12"/>
        <end position="27"/>
    </location>
</feature>
<organism evidence="7 8">
    <name type="scientific">Parastrongyloides trichosuri</name>
    <name type="common">Possum-specific nematode worm</name>
    <dbReference type="NCBI Taxonomy" id="131310"/>
    <lineage>
        <taxon>Eukaryota</taxon>
        <taxon>Metazoa</taxon>
        <taxon>Ecdysozoa</taxon>
        <taxon>Nematoda</taxon>
        <taxon>Chromadorea</taxon>
        <taxon>Rhabditida</taxon>
        <taxon>Tylenchina</taxon>
        <taxon>Panagrolaimomorpha</taxon>
        <taxon>Strongyloidoidea</taxon>
        <taxon>Strongyloididae</taxon>
        <taxon>Parastrongyloides</taxon>
    </lineage>
</organism>
<evidence type="ECO:0000256" key="4">
    <source>
        <dbReference type="SAM" id="MobiDB-lite"/>
    </source>
</evidence>
<evidence type="ECO:0000256" key="3">
    <source>
        <dbReference type="ARBA" id="ARBA00022840"/>
    </source>
</evidence>
<dbReference type="Gene3D" id="3.40.50.300">
    <property type="entry name" value="P-loop containing nucleotide triphosphate hydrolases"/>
    <property type="match status" value="1"/>
</dbReference>
<dbReference type="PROSITE" id="PS51194">
    <property type="entry name" value="HELICASE_CTER"/>
    <property type="match status" value="1"/>
</dbReference>
<dbReference type="InterPro" id="IPR001650">
    <property type="entry name" value="Helicase_C-like"/>
</dbReference>
<proteinExistence type="predicted"/>
<dbReference type="PROSITE" id="PS51192">
    <property type="entry name" value="HELICASE_ATP_BIND_1"/>
    <property type="match status" value="1"/>
</dbReference>
<dbReference type="PANTHER" id="PTHR45626:SF50">
    <property type="entry name" value="TRANSCRIPTION TERMINATION FACTOR 2"/>
    <property type="match status" value="1"/>
</dbReference>
<dbReference type="CDD" id="cd18793">
    <property type="entry name" value="SF2_C_SNF"/>
    <property type="match status" value="1"/>
</dbReference>
<dbReference type="SUPFAM" id="SSF52540">
    <property type="entry name" value="P-loop containing nucleoside triphosphate hydrolases"/>
    <property type="match status" value="2"/>
</dbReference>
<dbReference type="STRING" id="131310.A0A0N4ZFL3"/>
<dbReference type="InterPro" id="IPR027417">
    <property type="entry name" value="P-loop_NTPase"/>
</dbReference>
<dbReference type="CDD" id="cd18008">
    <property type="entry name" value="DEXDc_SHPRH-like"/>
    <property type="match status" value="1"/>
</dbReference>
<evidence type="ECO:0000259" key="6">
    <source>
        <dbReference type="PROSITE" id="PS51194"/>
    </source>
</evidence>
<dbReference type="GO" id="GO:0006281">
    <property type="term" value="P:DNA repair"/>
    <property type="evidence" value="ECO:0007669"/>
    <property type="project" value="TreeGrafter"/>
</dbReference>
<dbReference type="WBParaSite" id="PTRK_0000654300.1">
    <property type="protein sequence ID" value="PTRK_0000654300.1"/>
    <property type="gene ID" value="PTRK_0000654300"/>
</dbReference>
<dbReference type="SMART" id="SM00490">
    <property type="entry name" value="HELICc"/>
    <property type="match status" value="1"/>
</dbReference>
<feature type="domain" description="Helicase ATP-binding" evidence="5">
    <location>
        <begin position="168"/>
        <end position="391"/>
    </location>
</feature>
<dbReference type="Pfam" id="PF00271">
    <property type="entry name" value="Helicase_C"/>
    <property type="match status" value="1"/>
</dbReference>
<dbReference type="Pfam" id="PF00176">
    <property type="entry name" value="SNF2-rel_dom"/>
    <property type="match status" value="1"/>
</dbReference>
<dbReference type="InterPro" id="IPR038718">
    <property type="entry name" value="SNF2-like_sf"/>
</dbReference>
<dbReference type="InterPro" id="IPR049730">
    <property type="entry name" value="SNF2/RAD54-like_C"/>
</dbReference>
<keyword evidence="7" id="KW-1185">Reference proteome</keyword>
<dbReference type="InterPro" id="IPR014001">
    <property type="entry name" value="Helicase_ATP-bd"/>
</dbReference>
<evidence type="ECO:0000256" key="2">
    <source>
        <dbReference type="ARBA" id="ARBA00022801"/>
    </source>
</evidence>
<evidence type="ECO:0000313" key="8">
    <source>
        <dbReference type="WBParaSite" id="PTRK_0000654300.1"/>
    </source>
</evidence>
<dbReference type="InterPro" id="IPR000330">
    <property type="entry name" value="SNF2_N"/>
</dbReference>
<dbReference type="GO" id="GO:0016787">
    <property type="term" value="F:hydrolase activity"/>
    <property type="evidence" value="ECO:0007669"/>
    <property type="project" value="UniProtKB-KW"/>
</dbReference>
<sequence>MNISRSNKRKRTINDGNEKDEVDERNSENLNNNAVKKLRPGNVVENMDIILSPIKRELDPEKKMDSSINKENILGDDEEYTESEYGPESSSSDIEIIEPSNEIHNLLDLSYQNVLDSIISVEEKTYRSIDAMLDDFKNFDEYNIKHENSKIKTKLMYNQKKNLNFMIHRERYEPYSGILADDMGLGKSLSILALVLHQKDNDFVDFDKKRFMDRNVAHLTNTFFSYVESRATLIVVPGIVLKQWQDEIKKHIKKSSLKYKVYDPRHTKTQCEIEDLLNIDIVFTTYDIVKAEYRKLLKYETLMKKYHLLDEHEKDYVDILKDEIVNNDPVLPGIFFRRVVLDEVHAIKRSTTLLARSCHYLNGIRKWAITGTPIQNSMNDLYSIIKFLKISPFDMKTHFNFLTTGRSDRKVDYFNNFIKCILIRNEKDLIDPETHRPILDVPTRNVSDVHVSLGGIERRCYERMYFGFRKRVAEVVDDILEKKGKFGHARRYKEDADILNPFLVKGQHIDEDGEIKMSLVLSLTTRLRQACSHMHLVSKVVDMDRLNGVERGEEVTEYDEEAIISNNSTRDLEDEKEKYYASATSLSNVFSPFYQSPKVRAVLEKVKIAIMRKDKCIIVSQWTQMLDIFAKIFEKQKVPYLMISGRDPIPIRDERIDNLNNDPDGPKICLLSLLASGTGVNLTGANHMFLVDLFWNPSVEKQCFDRIYRFGQTKETFVYRFICDSSIEERVMEIQEKKNKLSMEVLHQKIKRSINGYDIHDIRQLWKV</sequence>
<reference evidence="8" key="1">
    <citation type="submission" date="2017-02" db="UniProtKB">
        <authorList>
            <consortium name="WormBaseParasite"/>
        </authorList>
    </citation>
    <scope>IDENTIFICATION</scope>
</reference>
<dbReference type="InterPro" id="IPR050628">
    <property type="entry name" value="SNF2_RAD54_helicase_TF"/>
</dbReference>
<dbReference type="AlphaFoldDB" id="A0A0N4ZFL3"/>
<keyword evidence="1" id="KW-0547">Nucleotide-binding</keyword>
<dbReference type="Gene3D" id="3.40.50.10810">
    <property type="entry name" value="Tandem AAA-ATPase domain"/>
    <property type="match status" value="1"/>
</dbReference>
<keyword evidence="2" id="KW-0378">Hydrolase</keyword>
<dbReference type="GO" id="GO:0005634">
    <property type="term" value="C:nucleus"/>
    <property type="evidence" value="ECO:0007669"/>
    <property type="project" value="TreeGrafter"/>
</dbReference>
<name>A0A0N4ZFL3_PARTI</name>